<dbReference type="InterPro" id="IPR043128">
    <property type="entry name" value="Rev_trsase/Diguanyl_cyclase"/>
</dbReference>
<keyword evidence="6" id="KW-1185">Reference proteome</keyword>
<gene>
    <name evidence="5" type="ORF">CALK_1118</name>
</gene>
<keyword evidence="3" id="KW-0472">Membrane</keyword>
<dbReference type="FunFam" id="3.30.70.270:FF:000001">
    <property type="entry name" value="Diguanylate cyclase domain protein"/>
    <property type="match status" value="1"/>
</dbReference>
<feature type="transmembrane region" description="Helical" evidence="3">
    <location>
        <begin position="12"/>
        <end position="44"/>
    </location>
</feature>
<evidence type="ECO:0000256" key="2">
    <source>
        <dbReference type="SAM" id="MobiDB-lite"/>
    </source>
</evidence>
<dbReference type="NCBIfam" id="TIGR00254">
    <property type="entry name" value="GGDEF"/>
    <property type="match status" value="1"/>
</dbReference>
<evidence type="ECO:0000313" key="6">
    <source>
        <dbReference type="Proteomes" id="UP000017148"/>
    </source>
</evidence>
<feature type="domain" description="GGDEF" evidence="4">
    <location>
        <begin position="460"/>
        <end position="595"/>
    </location>
</feature>
<keyword evidence="3" id="KW-0812">Transmembrane</keyword>
<dbReference type="OrthoDB" id="9759607at2"/>
<accession>U7D9Y2</accession>
<dbReference type="InterPro" id="IPR000160">
    <property type="entry name" value="GGDEF_dom"/>
</dbReference>
<reference evidence="5 6" key="1">
    <citation type="journal article" date="2013" name="Environ. Microbiol.">
        <title>Genome analysis of Chitinivibrio alkaliphilus gen. nov., sp. nov., a novel extremely haloalkaliphilic anaerobic chitinolytic bacterium from the candidate phylum Termite Group 3.</title>
        <authorList>
            <person name="Sorokin D.Y."/>
            <person name="Gumerov V.M."/>
            <person name="Rakitin A.L."/>
            <person name="Beletsky A.V."/>
            <person name="Damste J.S."/>
            <person name="Muyzer G."/>
            <person name="Mardanov A.V."/>
            <person name="Ravin N.V."/>
        </authorList>
    </citation>
    <scope>NUCLEOTIDE SEQUENCE [LARGE SCALE GENOMIC DNA]</scope>
    <source>
        <strain evidence="5 6">ACht1</strain>
    </source>
</reference>
<evidence type="ECO:0000256" key="3">
    <source>
        <dbReference type="SAM" id="Phobius"/>
    </source>
</evidence>
<dbReference type="EC" id="2.7.7.65" evidence="1"/>
<keyword evidence="3" id="KW-1133">Transmembrane helix</keyword>
<protein>
    <recommendedName>
        <fullName evidence="1">diguanylate cyclase</fullName>
        <ecNumber evidence="1">2.7.7.65</ecNumber>
    </recommendedName>
</protein>
<dbReference type="Proteomes" id="UP000017148">
    <property type="component" value="Unassembled WGS sequence"/>
</dbReference>
<dbReference type="Gene3D" id="3.30.70.270">
    <property type="match status" value="1"/>
</dbReference>
<dbReference type="RefSeq" id="WP_022636603.1">
    <property type="nucleotide sequence ID" value="NZ_ASJR01000008.1"/>
</dbReference>
<dbReference type="GO" id="GO:0005886">
    <property type="term" value="C:plasma membrane"/>
    <property type="evidence" value="ECO:0007669"/>
    <property type="project" value="TreeGrafter"/>
</dbReference>
<dbReference type="EMBL" id="ASJR01000008">
    <property type="protein sequence ID" value="ERP31902.1"/>
    <property type="molecule type" value="Genomic_DNA"/>
</dbReference>
<organism evidence="5 6">
    <name type="scientific">Chitinivibrio alkaliphilus ACht1</name>
    <dbReference type="NCBI Taxonomy" id="1313304"/>
    <lineage>
        <taxon>Bacteria</taxon>
        <taxon>Pseudomonadati</taxon>
        <taxon>Fibrobacterota</taxon>
        <taxon>Chitinivibrionia</taxon>
        <taxon>Chitinivibrionales</taxon>
        <taxon>Chitinivibrionaceae</taxon>
        <taxon>Chitinivibrio</taxon>
    </lineage>
</organism>
<dbReference type="InterPro" id="IPR029016">
    <property type="entry name" value="GAF-like_dom_sf"/>
</dbReference>
<dbReference type="eggNOG" id="COG3706">
    <property type="taxonomic scope" value="Bacteria"/>
</dbReference>
<dbReference type="SUPFAM" id="SSF55781">
    <property type="entry name" value="GAF domain-like"/>
    <property type="match status" value="3"/>
</dbReference>
<dbReference type="AlphaFoldDB" id="U7D9Y2"/>
<evidence type="ECO:0000259" key="4">
    <source>
        <dbReference type="PROSITE" id="PS50887"/>
    </source>
</evidence>
<dbReference type="InterPro" id="IPR050469">
    <property type="entry name" value="Diguanylate_Cyclase"/>
</dbReference>
<dbReference type="InterPro" id="IPR029787">
    <property type="entry name" value="Nucleotide_cyclase"/>
</dbReference>
<dbReference type="GO" id="GO:0052621">
    <property type="term" value="F:diguanylate cyclase activity"/>
    <property type="evidence" value="ECO:0007669"/>
    <property type="project" value="UniProtKB-EC"/>
</dbReference>
<dbReference type="GO" id="GO:0043709">
    <property type="term" value="P:cell adhesion involved in single-species biofilm formation"/>
    <property type="evidence" value="ECO:0007669"/>
    <property type="project" value="TreeGrafter"/>
</dbReference>
<dbReference type="GO" id="GO:1902201">
    <property type="term" value="P:negative regulation of bacterial-type flagellum-dependent cell motility"/>
    <property type="evidence" value="ECO:0007669"/>
    <property type="project" value="TreeGrafter"/>
</dbReference>
<proteinExistence type="predicted"/>
<evidence type="ECO:0000256" key="1">
    <source>
        <dbReference type="ARBA" id="ARBA00012528"/>
    </source>
</evidence>
<feature type="region of interest" description="Disordered" evidence="2">
    <location>
        <begin position="54"/>
        <end position="81"/>
    </location>
</feature>
<dbReference type="Pfam" id="PF00990">
    <property type="entry name" value="GGDEF"/>
    <property type="match status" value="1"/>
</dbReference>
<evidence type="ECO:0000313" key="5">
    <source>
        <dbReference type="EMBL" id="ERP31902.1"/>
    </source>
</evidence>
<dbReference type="Gene3D" id="3.30.450.40">
    <property type="match status" value="2"/>
</dbReference>
<dbReference type="PANTHER" id="PTHR45138">
    <property type="entry name" value="REGULATORY COMPONENTS OF SENSORY TRANSDUCTION SYSTEM"/>
    <property type="match status" value="1"/>
</dbReference>
<name>U7D9Y2_9BACT</name>
<dbReference type="PANTHER" id="PTHR45138:SF24">
    <property type="entry name" value="DIGUANYLATE CYCLASE DGCC-RELATED"/>
    <property type="match status" value="1"/>
</dbReference>
<comment type="caution">
    <text evidence="5">The sequence shown here is derived from an EMBL/GenBank/DDBJ whole genome shotgun (WGS) entry which is preliminary data.</text>
</comment>
<dbReference type="SUPFAM" id="SSF55073">
    <property type="entry name" value="Nucleotide cyclase"/>
    <property type="match status" value="1"/>
</dbReference>
<dbReference type="CDD" id="cd01949">
    <property type="entry name" value="GGDEF"/>
    <property type="match status" value="1"/>
</dbReference>
<dbReference type="PROSITE" id="PS50887">
    <property type="entry name" value="GGDEF"/>
    <property type="match status" value="1"/>
</dbReference>
<dbReference type="STRING" id="1313304.CALK_1118"/>
<sequence>MNINRAIAVSLLALTLVLYFIYAPLAVILLGGMLLFLGISPLFWGGGSGCREESGPGDGGVVQQEARLKSEGGHTPSPAALGGAYQQQEWMRFEEDVARHIDSFLIFVEERFRPQTAAVFLPRAEGRFVVASYISSARTFCPSARIESGHGLLGSYIKDGVFETCLHELRSTQQIDYYEKPGGARSLLMAPVKAVNTSGVIVVDSTDAAAFEKQDLDWLVIFGSLMGQSLYYAYLYKMNTLLHEEVRVINDWSQRCMRCKDLSTLLHDLSQILTTIFGYDRLSISIRDTETRVARVVLAQGDTAADFDSLEYSVEPNTIASLFFGEDMDVSSMDVLCRPFSGDAYEVRYSSREGRHSGFSFFAALPLGLETTRGLVLLEKKEGPLFGKKDLATMTQLIGAASLAVEKILLLRQQENLAIRDGLTGLYNHRHFERLLHEAIVRSHRLTSPLGSGSSSVEKVPVALVICDIDHFKSVNDTYGHTFGDTVLVSVAHALEQGIREGVDFAARYGGEEFALILYGSTLSDAMETTERIRMKIASLEFKTLSQETVSVTMSFGLAMYDTDAQQQEVLIRMADKALYRAKDGGRNRVECVSGREEDR</sequence>
<dbReference type="SMART" id="SM00267">
    <property type="entry name" value="GGDEF"/>
    <property type="match status" value="1"/>
</dbReference>